<dbReference type="PANTHER" id="PTHR33608">
    <property type="entry name" value="BLL2464 PROTEIN"/>
    <property type="match status" value="1"/>
</dbReference>
<evidence type="ECO:0000313" key="3">
    <source>
        <dbReference type="Proteomes" id="UP000466345"/>
    </source>
</evidence>
<name>A0A7K0CJN4_9ACTN</name>
<evidence type="ECO:0000259" key="1">
    <source>
        <dbReference type="Pfam" id="PF01882"/>
    </source>
</evidence>
<keyword evidence="3" id="KW-1185">Reference proteome</keyword>
<dbReference type="OrthoDB" id="9776116at2"/>
<accession>A0A7K0CJN4</accession>
<dbReference type="AlphaFoldDB" id="A0A7K0CJN4"/>
<organism evidence="2 3">
    <name type="scientific">Streptomyces smaragdinus</name>
    <dbReference type="NCBI Taxonomy" id="2585196"/>
    <lineage>
        <taxon>Bacteria</taxon>
        <taxon>Bacillati</taxon>
        <taxon>Actinomycetota</taxon>
        <taxon>Actinomycetes</taxon>
        <taxon>Kitasatosporales</taxon>
        <taxon>Streptomycetaceae</taxon>
        <taxon>Streptomyces</taxon>
    </lineage>
</organism>
<dbReference type="InterPro" id="IPR002881">
    <property type="entry name" value="DUF58"/>
</dbReference>
<comment type="caution">
    <text evidence="2">The sequence shown here is derived from an EMBL/GenBank/DDBJ whole genome shotgun (WGS) entry which is preliminary data.</text>
</comment>
<dbReference type="RefSeq" id="WP_153453650.1">
    <property type="nucleotide sequence ID" value="NZ_WEGJ01000014.1"/>
</dbReference>
<gene>
    <name evidence="2" type="ORF">SRB5_38490</name>
</gene>
<dbReference type="Proteomes" id="UP000466345">
    <property type="component" value="Unassembled WGS sequence"/>
</dbReference>
<dbReference type="PANTHER" id="PTHR33608:SF14">
    <property type="entry name" value="POSSIBLE CONSERVED SECRETED PROTEIN"/>
    <property type="match status" value="1"/>
</dbReference>
<feature type="domain" description="DUF58" evidence="1">
    <location>
        <begin position="193"/>
        <end position="353"/>
    </location>
</feature>
<protein>
    <recommendedName>
        <fullName evidence="1">DUF58 domain-containing protein</fullName>
    </recommendedName>
</protein>
<reference evidence="2 3" key="1">
    <citation type="submission" date="2019-10" db="EMBL/GenBank/DDBJ databases">
        <title>Streptomyces smaragdinus sp. nov. and Streptomyces fabii sp. nov., isolated from the gut of fungus growing-termite Macrotermes natalensis.</title>
        <authorList>
            <person name="Schwitalla J."/>
            <person name="Benndorf R."/>
            <person name="Martin K."/>
            <person name="De Beer W."/>
            <person name="Kaster A.-K."/>
            <person name="Vollmers J."/>
            <person name="Poulsen M."/>
            <person name="Beemelmanns C."/>
        </authorList>
    </citation>
    <scope>NUCLEOTIDE SEQUENCE [LARGE SCALE GENOMIC DNA]</scope>
    <source>
        <strain evidence="2 3">RB5</strain>
    </source>
</reference>
<dbReference type="Pfam" id="PF01882">
    <property type="entry name" value="DUF58"/>
    <property type="match status" value="1"/>
</dbReference>
<evidence type="ECO:0000313" key="2">
    <source>
        <dbReference type="EMBL" id="MQY13699.1"/>
    </source>
</evidence>
<sequence length="436" mass="46782">MSGWRAGPLVRWCLLPAVTALVLAALLRRADLAVVAAPLLWWLAFGSGAAAGPAGEATLGAAALRTVEGEDFEVTVEVRFAAPVRLTRCVLELPRDVGLVRPPELPGEPVASAVLRWEVRALRWGRTVVGPVRVRASAAAGLRVTELRTGPLRLAVLPEPEPVEAALVPAVLPRRIGEHPAPVPGEGTEFEAIRPFQPGDRPRRVNWAVSARRRAPYVTVRQEERSYDVVLVLDTLQRAGAFGRDSLDLSVRGASGLAAAHLARGERVGLVAAGGRVRGVAPGVGGHQLQRIAEAVLDLRVEGAADESVVDRLPRTVLPSGALVVYFTPLLDERARLTALDLRRRGHPLVVVDVLTAEPGGSGPRPAGRGPSAWREAGRSAGVRALTLRLWRLDRAADLYEIGRWGVPVIRWDGTEPLRSALGAAARRPVVGRWRR</sequence>
<dbReference type="EMBL" id="WEGJ01000014">
    <property type="protein sequence ID" value="MQY13699.1"/>
    <property type="molecule type" value="Genomic_DNA"/>
</dbReference>
<proteinExistence type="predicted"/>